<reference evidence="7" key="1">
    <citation type="submission" date="2021-10" db="EMBL/GenBank/DDBJ databases">
        <title>Tropical sea cucumber genome reveals ecological adaptation and Cuvierian tubules defense mechanism.</title>
        <authorList>
            <person name="Chen T."/>
        </authorList>
    </citation>
    <scope>NUCLEOTIDE SEQUENCE</scope>
    <source>
        <strain evidence="7">Nanhai2018</strain>
        <tissue evidence="7">Muscle</tissue>
    </source>
</reference>
<dbReference type="InterPro" id="IPR001190">
    <property type="entry name" value="SRCR"/>
</dbReference>
<keyword evidence="3 5" id="KW-1015">Disulfide bond</keyword>
<comment type="caution">
    <text evidence="7">The sequence shown here is derived from an EMBL/GenBank/DDBJ whole genome shotgun (WGS) entry which is preliminary data.</text>
</comment>
<proteinExistence type="predicted"/>
<dbReference type="Proteomes" id="UP001152320">
    <property type="component" value="Unassembled WGS sequence"/>
</dbReference>
<dbReference type="GO" id="GO:0016020">
    <property type="term" value="C:membrane"/>
    <property type="evidence" value="ECO:0007669"/>
    <property type="project" value="InterPro"/>
</dbReference>
<evidence type="ECO:0000256" key="5">
    <source>
        <dbReference type="PROSITE-ProRule" id="PRU00196"/>
    </source>
</evidence>
<evidence type="ECO:0000256" key="2">
    <source>
        <dbReference type="ARBA" id="ARBA00022737"/>
    </source>
</evidence>
<evidence type="ECO:0000256" key="4">
    <source>
        <dbReference type="ARBA" id="ARBA00023180"/>
    </source>
</evidence>
<dbReference type="AlphaFoldDB" id="A0A9Q0YAM4"/>
<dbReference type="PANTHER" id="PTHR48071">
    <property type="entry name" value="SRCR DOMAIN-CONTAINING PROTEIN"/>
    <property type="match status" value="1"/>
</dbReference>
<dbReference type="Gene3D" id="3.10.250.10">
    <property type="entry name" value="SRCR-like domain"/>
    <property type="match status" value="1"/>
</dbReference>
<feature type="domain" description="SRCR" evidence="6">
    <location>
        <begin position="13"/>
        <end position="113"/>
    </location>
</feature>
<dbReference type="OrthoDB" id="536948at2759"/>
<dbReference type="EMBL" id="JAIZAY010000742">
    <property type="protein sequence ID" value="KAJ8017996.1"/>
    <property type="molecule type" value="Genomic_DNA"/>
</dbReference>
<feature type="disulfide bond" evidence="5">
    <location>
        <begin position="38"/>
        <end position="102"/>
    </location>
</feature>
<accession>A0A9Q0YAM4</accession>
<keyword evidence="8" id="KW-1185">Reference proteome</keyword>
<dbReference type="PANTHER" id="PTHR48071:SF18">
    <property type="entry name" value="DELETED IN MALIGNANT BRAIN TUMORS 1 PROTEIN-RELATED"/>
    <property type="match status" value="1"/>
</dbReference>
<keyword evidence="1" id="KW-0732">Signal</keyword>
<feature type="disulfide bond" evidence="5">
    <location>
        <begin position="82"/>
        <end position="92"/>
    </location>
</feature>
<dbReference type="PROSITE" id="PS00420">
    <property type="entry name" value="SRCR_1"/>
    <property type="match status" value="1"/>
</dbReference>
<dbReference type="Pfam" id="PF00530">
    <property type="entry name" value="SRCR"/>
    <property type="match status" value="1"/>
</dbReference>
<evidence type="ECO:0000313" key="7">
    <source>
        <dbReference type="EMBL" id="KAJ8017996.1"/>
    </source>
</evidence>
<evidence type="ECO:0000256" key="1">
    <source>
        <dbReference type="ARBA" id="ARBA00022729"/>
    </source>
</evidence>
<dbReference type="PRINTS" id="PR00258">
    <property type="entry name" value="SPERACTRCPTR"/>
</dbReference>
<dbReference type="SMART" id="SM00202">
    <property type="entry name" value="SR"/>
    <property type="match status" value="1"/>
</dbReference>
<evidence type="ECO:0000259" key="6">
    <source>
        <dbReference type="PROSITE" id="PS50287"/>
    </source>
</evidence>
<keyword evidence="4" id="KW-0325">Glycoprotein</keyword>
<feature type="disulfide bond" evidence="5">
    <location>
        <begin position="51"/>
        <end position="112"/>
    </location>
</feature>
<dbReference type="FunFam" id="3.10.250.10:FF:000006">
    <property type="entry name" value="neurotrypsin isoform X2"/>
    <property type="match status" value="1"/>
</dbReference>
<gene>
    <name evidence="7" type="ORF">HOLleu_44259</name>
</gene>
<dbReference type="SUPFAM" id="SSF56487">
    <property type="entry name" value="SRCR-like"/>
    <property type="match status" value="1"/>
</dbReference>
<name>A0A9Q0YAM4_HOLLE</name>
<dbReference type="PROSITE" id="PS50287">
    <property type="entry name" value="SRCR_2"/>
    <property type="match status" value="1"/>
</dbReference>
<evidence type="ECO:0000256" key="3">
    <source>
        <dbReference type="ARBA" id="ARBA00023157"/>
    </source>
</evidence>
<protein>
    <recommendedName>
        <fullName evidence="6">SRCR domain-containing protein</fullName>
    </recommendedName>
</protein>
<keyword evidence="2" id="KW-0677">Repeat</keyword>
<organism evidence="7 8">
    <name type="scientific">Holothuria leucospilota</name>
    <name type="common">Black long sea cucumber</name>
    <name type="synonym">Mertensiothuria leucospilota</name>
    <dbReference type="NCBI Taxonomy" id="206669"/>
    <lineage>
        <taxon>Eukaryota</taxon>
        <taxon>Metazoa</taxon>
        <taxon>Echinodermata</taxon>
        <taxon>Eleutherozoa</taxon>
        <taxon>Echinozoa</taxon>
        <taxon>Holothuroidea</taxon>
        <taxon>Aspidochirotacea</taxon>
        <taxon>Aspidochirotida</taxon>
        <taxon>Holothuriidae</taxon>
        <taxon>Holothuria</taxon>
    </lineage>
</organism>
<dbReference type="InterPro" id="IPR036772">
    <property type="entry name" value="SRCR-like_dom_sf"/>
</dbReference>
<sequence length="138" mass="15145">MLSRYTGDGIQGIRIADGLSNSSGRVEVLVFGEWGTLCDDSWDLLDAMVVCKQLGYQTALTGPREAYFGRGTGLIWMDNVQCRGNEVSLSECSQPPLGEHDCDHSKDAGVVCGGKNIHPRLAESNRNYRYFGNLDIKV</sequence>
<evidence type="ECO:0000313" key="8">
    <source>
        <dbReference type="Proteomes" id="UP001152320"/>
    </source>
</evidence>